<protein>
    <submittedName>
        <fullName evidence="1">Methyltransferase domain-containing protein</fullName>
    </submittedName>
</protein>
<dbReference type="CDD" id="cd02440">
    <property type="entry name" value="AdoMet_MTases"/>
    <property type="match status" value="1"/>
</dbReference>
<keyword evidence="2" id="KW-1185">Reference proteome</keyword>
<gene>
    <name evidence="1" type="ORF">H6G83_16660</name>
</gene>
<keyword evidence="1" id="KW-0808">Transferase</keyword>
<dbReference type="GO" id="GO:0032259">
    <property type="term" value="P:methylation"/>
    <property type="evidence" value="ECO:0007669"/>
    <property type="project" value="UniProtKB-KW"/>
</dbReference>
<name>A0ABR8D7A4_9NOST</name>
<dbReference type="Proteomes" id="UP000661112">
    <property type="component" value="Unassembled WGS sequence"/>
</dbReference>
<dbReference type="Gene3D" id="3.40.50.150">
    <property type="entry name" value="Vaccinia Virus protein VP39"/>
    <property type="match status" value="1"/>
</dbReference>
<accession>A0ABR8D7A4</accession>
<dbReference type="InterPro" id="IPR029063">
    <property type="entry name" value="SAM-dependent_MTases_sf"/>
</dbReference>
<dbReference type="InterPro" id="IPR008715">
    <property type="entry name" value="SAM-MeTfrase_NodS-like"/>
</dbReference>
<keyword evidence="1" id="KW-0489">Methyltransferase</keyword>
<sequence length="253" mass="28681">MEIKQLKRDFNSAWLKFSFDTLFRLAHDPWQYTSSYEQWKYEQELQLIPPTSISQALELGCAEGIFTVQLAGRVEELVAADISSIALTRANQRCVLQQCDNVRLIQFDITQDELPSQRFDLIICSEVLYYVGNRAMLQEVAKKLAQALKPNGYLLTSNDYRVKNSVQNGEKLGKSRVFGAEAIGAALSATSLQLMKVVRTPYHCTHLFQRSLPSSVPGLLPEIISFTEAEVPRPQMGVFDWFSIAAIAKLWRQ</sequence>
<dbReference type="EMBL" id="JACJSG010000021">
    <property type="protein sequence ID" value="MBD2502220.1"/>
    <property type="molecule type" value="Genomic_DNA"/>
</dbReference>
<dbReference type="RefSeq" id="WP_190474268.1">
    <property type="nucleotide sequence ID" value="NZ_JACJSG010000021.1"/>
</dbReference>
<comment type="caution">
    <text evidence="1">The sequence shown here is derived from an EMBL/GenBank/DDBJ whole genome shotgun (WGS) entry which is preliminary data.</text>
</comment>
<evidence type="ECO:0000313" key="1">
    <source>
        <dbReference type="EMBL" id="MBD2502220.1"/>
    </source>
</evidence>
<dbReference type="GO" id="GO:0008168">
    <property type="term" value="F:methyltransferase activity"/>
    <property type="evidence" value="ECO:0007669"/>
    <property type="project" value="UniProtKB-KW"/>
</dbReference>
<proteinExistence type="predicted"/>
<organism evidence="1 2">
    <name type="scientific">Anabaena azotica FACHB-119</name>
    <dbReference type="NCBI Taxonomy" id="947527"/>
    <lineage>
        <taxon>Bacteria</taxon>
        <taxon>Bacillati</taxon>
        <taxon>Cyanobacteriota</taxon>
        <taxon>Cyanophyceae</taxon>
        <taxon>Nostocales</taxon>
        <taxon>Nostocaceae</taxon>
        <taxon>Anabaena</taxon>
        <taxon>Anabaena azotica</taxon>
    </lineage>
</organism>
<dbReference type="Pfam" id="PF05401">
    <property type="entry name" value="NodS"/>
    <property type="match status" value="1"/>
</dbReference>
<dbReference type="SUPFAM" id="SSF53335">
    <property type="entry name" value="S-adenosyl-L-methionine-dependent methyltransferases"/>
    <property type="match status" value="1"/>
</dbReference>
<evidence type="ECO:0000313" key="2">
    <source>
        <dbReference type="Proteomes" id="UP000661112"/>
    </source>
</evidence>
<dbReference type="PANTHER" id="PTHR43861">
    <property type="entry name" value="TRANS-ACONITATE 2-METHYLTRANSFERASE-RELATED"/>
    <property type="match status" value="1"/>
</dbReference>
<reference evidence="1 2" key="1">
    <citation type="journal article" date="2020" name="ISME J.">
        <title>Comparative genomics reveals insights into cyanobacterial evolution and habitat adaptation.</title>
        <authorList>
            <person name="Chen M.Y."/>
            <person name="Teng W.K."/>
            <person name="Zhao L."/>
            <person name="Hu C.X."/>
            <person name="Zhou Y.K."/>
            <person name="Han B.P."/>
            <person name="Song L.R."/>
            <person name="Shu W.S."/>
        </authorList>
    </citation>
    <scope>NUCLEOTIDE SEQUENCE [LARGE SCALE GENOMIC DNA]</scope>
    <source>
        <strain evidence="1 2">FACHB-119</strain>
    </source>
</reference>